<accession>A0A0D3GZ77</accession>
<organism evidence="1">
    <name type="scientific">Oryza barthii</name>
    <dbReference type="NCBI Taxonomy" id="65489"/>
    <lineage>
        <taxon>Eukaryota</taxon>
        <taxon>Viridiplantae</taxon>
        <taxon>Streptophyta</taxon>
        <taxon>Embryophyta</taxon>
        <taxon>Tracheophyta</taxon>
        <taxon>Spermatophyta</taxon>
        <taxon>Magnoliopsida</taxon>
        <taxon>Liliopsida</taxon>
        <taxon>Poales</taxon>
        <taxon>Poaceae</taxon>
        <taxon>BOP clade</taxon>
        <taxon>Oryzoideae</taxon>
        <taxon>Oryzeae</taxon>
        <taxon>Oryzinae</taxon>
        <taxon>Oryza</taxon>
    </lineage>
</organism>
<dbReference type="PANTHER" id="PTHR35317">
    <property type="entry name" value="OS04G0629600 PROTEIN"/>
    <property type="match status" value="1"/>
</dbReference>
<dbReference type="STRING" id="65489.A0A0D3GZ77"/>
<dbReference type="Pfam" id="PF14223">
    <property type="entry name" value="Retrotran_gag_2"/>
    <property type="match status" value="1"/>
</dbReference>
<protein>
    <recommendedName>
        <fullName evidence="3">UBN2_2 domain-containing protein</fullName>
    </recommendedName>
</protein>
<keyword evidence="2" id="KW-1185">Reference proteome</keyword>
<dbReference type="Proteomes" id="UP000026960">
    <property type="component" value="Chromosome 8"/>
</dbReference>
<evidence type="ECO:0000313" key="1">
    <source>
        <dbReference type="EnsemblPlants" id="OBART08G11410.1"/>
    </source>
</evidence>
<reference evidence="1" key="1">
    <citation type="journal article" date="2009" name="Rice">
        <title>De Novo Next Generation Sequencing of Plant Genomes.</title>
        <authorList>
            <person name="Rounsley S."/>
            <person name="Marri P.R."/>
            <person name="Yu Y."/>
            <person name="He R."/>
            <person name="Sisneros N."/>
            <person name="Goicoechea J.L."/>
            <person name="Lee S.J."/>
            <person name="Angelova A."/>
            <person name="Kudrna D."/>
            <person name="Luo M."/>
            <person name="Affourtit J."/>
            <person name="Desany B."/>
            <person name="Knight J."/>
            <person name="Niazi F."/>
            <person name="Egholm M."/>
            <person name="Wing R.A."/>
        </authorList>
    </citation>
    <scope>NUCLEOTIDE SEQUENCE [LARGE SCALE GENOMIC DNA]</scope>
    <source>
        <strain evidence="1">cv. IRGC 105608</strain>
    </source>
</reference>
<dbReference type="PANTHER" id="PTHR35317:SF23">
    <property type="entry name" value="OS04G0629600 PROTEIN"/>
    <property type="match status" value="1"/>
</dbReference>
<dbReference type="PaxDb" id="65489-OBART08G11410.1"/>
<dbReference type="HOGENOM" id="CLU_062938_2_0_1"/>
<proteinExistence type="predicted"/>
<reference evidence="1" key="2">
    <citation type="submission" date="2015-03" db="UniProtKB">
        <authorList>
            <consortium name="EnsemblPlants"/>
        </authorList>
    </citation>
    <scope>IDENTIFICATION</scope>
</reference>
<dbReference type="AlphaFoldDB" id="A0A0D3GZ77"/>
<sequence>MCLIFVKGAIPREVIGGIIDSNDIKTYLTNIEESFEFAPETHANTLVNEMITSHYDGKSGIRKHILEMTHMANQLRSMDMKISDGFLVHIIMKSLGPNYDPFKTKYNTQKEEWTIQELILRSVEEEERQKAEK</sequence>
<name>A0A0D3GZ77_9ORYZ</name>
<evidence type="ECO:0000313" key="2">
    <source>
        <dbReference type="Proteomes" id="UP000026960"/>
    </source>
</evidence>
<dbReference type="Gramene" id="OBART08G11410.1">
    <property type="protein sequence ID" value="OBART08G11410.1"/>
    <property type="gene ID" value="OBART08G11410"/>
</dbReference>
<evidence type="ECO:0008006" key="3">
    <source>
        <dbReference type="Google" id="ProtNLM"/>
    </source>
</evidence>
<dbReference type="EnsemblPlants" id="OBART08G11410.1">
    <property type="protein sequence ID" value="OBART08G11410.1"/>
    <property type="gene ID" value="OBART08G11410"/>
</dbReference>